<comment type="caution">
    <text evidence="1">The sequence shown here is derived from an EMBL/GenBank/DDBJ whole genome shotgun (WGS) entry which is preliminary data.</text>
</comment>
<reference evidence="1" key="1">
    <citation type="submission" date="2021-06" db="EMBL/GenBank/DDBJ databases">
        <authorList>
            <person name="Kallberg Y."/>
            <person name="Tangrot J."/>
            <person name="Rosling A."/>
        </authorList>
    </citation>
    <scope>NUCLEOTIDE SEQUENCE</scope>
    <source>
        <strain evidence="1">MA453B</strain>
    </source>
</reference>
<feature type="non-terminal residue" evidence="1">
    <location>
        <position position="55"/>
    </location>
</feature>
<dbReference type="EMBL" id="CAJVPY010000218">
    <property type="protein sequence ID" value="CAG8458603.1"/>
    <property type="molecule type" value="Genomic_DNA"/>
</dbReference>
<evidence type="ECO:0000313" key="2">
    <source>
        <dbReference type="Proteomes" id="UP000789405"/>
    </source>
</evidence>
<protein>
    <submittedName>
        <fullName evidence="1">28393_t:CDS:1</fullName>
    </submittedName>
</protein>
<gene>
    <name evidence="1" type="ORF">DERYTH_LOCUS894</name>
</gene>
<dbReference type="AlphaFoldDB" id="A0A9N8VL65"/>
<name>A0A9N8VL65_9GLOM</name>
<accession>A0A9N8VL65</accession>
<evidence type="ECO:0000313" key="1">
    <source>
        <dbReference type="EMBL" id="CAG8458603.1"/>
    </source>
</evidence>
<dbReference type="Proteomes" id="UP000789405">
    <property type="component" value="Unassembled WGS sequence"/>
</dbReference>
<sequence>KMQFVKTLAILALIAQLTVITPSWALERRFLPRRPNHEATRRGIELAIIFINSLS</sequence>
<proteinExistence type="predicted"/>
<keyword evidence="2" id="KW-1185">Reference proteome</keyword>
<organism evidence="1 2">
    <name type="scientific">Dentiscutata erythropus</name>
    <dbReference type="NCBI Taxonomy" id="1348616"/>
    <lineage>
        <taxon>Eukaryota</taxon>
        <taxon>Fungi</taxon>
        <taxon>Fungi incertae sedis</taxon>
        <taxon>Mucoromycota</taxon>
        <taxon>Glomeromycotina</taxon>
        <taxon>Glomeromycetes</taxon>
        <taxon>Diversisporales</taxon>
        <taxon>Gigasporaceae</taxon>
        <taxon>Dentiscutata</taxon>
    </lineage>
</organism>